<dbReference type="Pfam" id="PF02661">
    <property type="entry name" value="Fic"/>
    <property type="match status" value="1"/>
</dbReference>
<dbReference type="GO" id="GO:0016301">
    <property type="term" value="F:kinase activity"/>
    <property type="evidence" value="ECO:0007669"/>
    <property type="project" value="InterPro"/>
</dbReference>
<dbReference type="SUPFAM" id="SSF140931">
    <property type="entry name" value="Fic-like"/>
    <property type="match status" value="1"/>
</dbReference>
<dbReference type="RefSeq" id="WP_296935087.1">
    <property type="nucleotide sequence ID" value="NZ_LT598928.1"/>
</dbReference>
<dbReference type="InterPro" id="IPR053737">
    <property type="entry name" value="Type_II_TA_Toxin"/>
</dbReference>
<dbReference type="InterPro" id="IPR003812">
    <property type="entry name" value="Fido"/>
</dbReference>
<dbReference type="PANTHER" id="PTHR39426">
    <property type="entry name" value="HOMOLOGY TO DEATH-ON-CURING PROTEIN OF PHAGE P1"/>
    <property type="match status" value="1"/>
</dbReference>
<reference evidence="2" key="1">
    <citation type="submission" date="2016-04" db="EMBL/GenBank/DDBJ databases">
        <authorList>
            <person name="Evans L.H."/>
            <person name="Alamgir A."/>
            <person name="Owens N."/>
            <person name="Weber N.D."/>
            <person name="Virtaneva K."/>
            <person name="Barbian K."/>
            <person name="Babar A."/>
            <person name="Rosenke K."/>
        </authorList>
    </citation>
    <scope>NUCLEOTIDE SEQUENCE</scope>
    <source>
        <strain evidence="2">92-2</strain>
    </source>
</reference>
<dbReference type="InterPro" id="IPR006440">
    <property type="entry name" value="Doc"/>
</dbReference>
<dbReference type="PROSITE" id="PS51459">
    <property type="entry name" value="FIDO"/>
    <property type="match status" value="1"/>
</dbReference>
<accession>A0A212J715</accession>
<evidence type="ECO:0000313" key="2">
    <source>
        <dbReference type="EMBL" id="SBV95218.1"/>
    </source>
</evidence>
<dbReference type="InterPro" id="IPR036597">
    <property type="entry name" value="Fido-like_dom_sf"/>
</dbReference>
<proteinExistence type="predicted"/>
<dbReference type="Gene3D" id="1.20.120.1870">
    <property type="entry name" value="Fic/DOC protein, Fido domain"/>
    <property type="match status" value="1"/>
</dbReference>
<dbReference type="NCBIfam" id="TIGR01550">
    <property type="entry name" value="DOC_P1"/>
    <property type="match status" value="1"/>
</dbReference>
<name>A0A212J715_9BACT</name>
<gene>
    <name evidence="2" type="ORF">KM92DES2_10633</name>
</gene>
<protein>
    <submittedName>
        <fullName evidence="2">Death-on-curing family protein</fullName>
    </submittedName>
</protein>
<sequence>MNRDYLTVADILGMHAILIEKYGGMAGIRDMGGLESAAYRPQSGYYSDIVEEACALMESLLINHPFIDGNKRTAFAACSVFLRINGQHITADSNKLFMLIIRWLQLPPTERFRTMTNDLRNLVKIQNKPKQ</sequence>
<dbReference type="AlphaFoldDB" id="A0A212J715"/>
<evidence type="ECO:0000259" key="1">
    <source>
        <dbReference type="PROSITE" id="PS51459"/>
    </source>
</evidence>
<organism evidence="2">
    <name type="scientific">uncultured Desulfovibrio sp</name>
    <dbReference type="NCBI Taxonomy" id="167968"/>
    <lineage>
        <taxon>Bacteria</taxon>
        <taxon>Pseudomonadati</taxon>
        <taxon>Thermodesulfobacteriota</taxon>
        <taxon>Desulfovibrionia</taxon>
        <taxon>Desulfovibrionales</taxon>
        <taxon>Desulfovibrionaceae</taxon>
        <taxon>Desulfovibrio</taxon>
        <taxon>environmental samples</taxon>
    </lineage>
</organism>
<feature type="domain" description="Fido" evidence="1">
    <location>
        <begin position="6"/>
        <end position="115"/>
    </location>
</feature>
<dbReference type="EMBL" id="FLUP01000001">
    <property type="protein sequence ID" value="SBV95218.1"/>
    <property type="molecule type" value="Genomic_DNA"/>
</dbReference>
<dbReference type="PANTHER" id="PTHR39426:SF1">
    <property type="entry name" value="HOMOLOGY TO DEATH-ON-CURING PROTEIN OF PHAGE P1"/>
    <property type="match status" value="1"/>
</dbReference>